<evidence type="ECO:0000256" key="3">
    <source>
        <dbReference type="ARBA" id="ARBA00023163"/>
    </source>
</evidence>
<name>X5EAA8_9CORY</name>
<reference evidence="6 7" key="1">
    <citation type="journal article" date="2015" name="Int. J. Syst. Evol. Microbiol.">
        <title>Revisiting Corynebacterium glyciniphilum (ex Kubota et al., 1972) sp. nov., nom. rev., isolated from putrefied banana.</title>
        <authorList>
            <person name="Al-Dilaimi A."/>
            <person name="Bednarz H."/>
            <person name="Lomker A."/>
            <person name="Niehaus K."/>
            <person name="Kalinowski J."/>
            <person name="Ruckert C."/>
        </authorList>
    </citation>
    <scope>NUCLEOTIDE SEQUENCE [LARGE SCALE GENOMIC DNA]</scope>
    <source>
        <strain evidence="6">AJ 3170</strain>
    </source>
</reference>
<dbReference type="EMBL" id="CP006842">
    <property type="protein sequence ID" value="AHW63591.1"/>
    <property type="molecule type" value="Genomic_DNA"/>
</dbReference>
<feature type="DNA-binding region" description="H-T-H motif" evidence="4">
    <location>
        <begin position="30"/>
        <end position="49"/>
    </location>
</feature>
<dbReference type="RefSeq" id="WP_038547243.1">
    <property type="nucleotide sequence ID" value="NZ_CP006842.1"/>
</dbReference>
<feature type="domain" description="HTH tetR-type" evidence="5">
    <location>
        <begin position="7"/>
        <end position="67"/>
    </location>
</feature>
<evidence type="ECO:0000256" key="2">
    <source>
        <dbReference type="ARBA" id="ARBA00023125"/>
    </source>
</evidence>
<keyword evidence="7" id="KW-1185">Reference proteome</keyword>
<dbReference type="eggNOG" id="COG1309">
    <property type="taxonomic scope" value="Bacteria"/>
</dbReference>
<keyword evidence="2 4" id="KW-0238">DNA-binding</keyword>
<gene>
    <name evidence="6" type="ORF">CGLY_05715</name>
</gene>
<dbReference type="InterPro" id="IPR001647">
    <property type="entry name" value="HTH_TetR"/>
</dbReference>
<protein>
    <submittedName>
        <fullName evidence="6">Putative transcriptional regulator, TetR-family</fullName>
    </submittedName>
</protein>
<dbReference type="SUPFAM" id="SSF46689">
    <property type="entry name" value="Homeodomain-like"/>
    <property type="match status" value="1"/>
</dbReference>
<dbReference type="PROSITE" id="PS50977">
    <property type="entry name" value="HTH_TETR_2"/>
    <property type="match status" value="1"/>
</dbReference>
<evidence type="ECO:0000256" key="1">
    <source>
        <dbReference type="ARBA" id="ARBA00023015"/>
    </source>
</evidence>
<proteinExistence type="predicted"/>
<dbReference type="KEGG" id="cgy:CGLY_05715"/>
<evidence type="ECO:0000313" key="6">
    <source>
        <dbReference type="EMBL" id="AHW63591.1"/>
    </source>
</evidence>
<evidence type="ECO:0000256" key="4">
    <source>
        <dbReference type="PROSITE-ProRule" id="PRU00335"/>
    </source>
</evidence>
<dbReference type="SUPFAM" id="SSF48498">
    <property type="entry name" value="Tetracyclin repressor-like, C-terminal domain"/>
    <property type="match status" value="1"/>
</dbReference>
<dbReference type="InterPro" id="IPR036271">
    <property type="entry name" value="Tet_transcr_reg_TetR-rel_C_sf"/>
</dbReference>
<dbReference type="AlphaFoldDB" id="X5EAA8"/>
<dbReference type="OrthoDB" id="70491at2"/>
<dbReference type="InterPro" id="IPR009057">
    <property type="entry name" value="Homeodomain-like_sf"/>
</dbReference>
<dbReference type="HOGENOM" id="CLU_105089_0_0_11"/>
<accession>X5EAA8</accession>
<dbReference type="Pfam" id="PF00440">
    <property type="entry name" value="TetR_N"/>
    <property type="match status" value="1"/>
</dbReference>
<evidence type="ECO:0000259" key="5">
    <source>
        <dbReference type="PROSITE" id="PS50977"/>
    </source>
</evidence>
<dbReference type="PRINTS" id="PR00455">
    <property type="entry name" value="HTHTETR"/>
</dbReference>
<dbReference type="PANTHER" id="PTHR30055:SF234">
    <property type="entry name" value="HTH-TYPE TRANSCRIPTIONAL REGULATOR BETI"/>
    <property type="match status" value="1"/>
</dbReference>
<dbReference type="GO" id="GO:0003700">
    <property type="term" value="F:DNA-binding transcription factor activity"/>
    <property type="evidence" value="ECO:0007669"/>
    <property type="project" value="TreeGrafter"/>
</dbReference>
<keyword evidence="1" id="KW-0805">Transcription regulation</keyword>
<dbReference type="InterPro" id="IPR050109">
    <property type="entry name" value="HTH-type_TetR-like_transc_reg"/>
</dbReference>
<sequence>MARPRNPERKAELLVAATDVVQRLGIAGVTLRPLANEIGVAPRTLLYHFGSKEKLLVEVIRDLRRHHAQIAQSLTRVHWEDEPERQLGETVDRLWQEAKLPGARPFLALYFELVSLAIRDPDQYRPLLVDADREWVDAITGYLVRCGIHEEETTAMADTLLIGYRGAVSFALATGRWESAEASIATAIVEVQDRIRDCLAAARRRN</sequence>
<evidence type="ECO:0000313" key="7">
    <source>
        <dbReference type="Proteomes" id="UP000023703"/>
    </source>
</evidence>
<dbReference type="Gene3D" id="1.10.357.10">
    <property type="entry name" value="Tetracycline Repressor, domain 2"/>
    <property type="match status" value="1"/>
</dbReference>
<dbReference type="GO" id="GO:0000976">
    <property type="term" value="F:transcription cis-regulatory region binding"/>
    <property type="evidence" value="ECO:0007669"/>
    <property type="project" value="TreeGrafter"/>
</dbReference>
<organism evidence="6 7">
    <name type="scientific">Corynebacterium glyciniphilum AJ 3170</name>
    <dbReference type="NCBI Taxonomy" id="1404245"/>
    <lineage>
        <taxon>Bacteria</taxon>
        <taxon>Bacillati</taxon>
        <taxon>Actinomycetota</taxon>
        <taxon>Actinomycetes</taxon>
        <taxon>Mycobacteriales</taxon>
        <taxon>Corynebacteriaceae</taxon>
        <taxon>Corynebacterium</taxon>
    </lineage>
</organism>
<dbReference type="Proteomes" id="UP000023703">
    <property type="component" value="Chromosome"/>
</dbReference>
<dbReference type="PANTHER" id="PTHR30055">
    <property type="entry name" value="HTH-TYPE TRANSCRIPTIONAL REGULATOR RUTR"/>
    <property type="match status" value="1"/>
</dbReference>
<keyword evidence="3" id="KW-0804">Transcription</keyword>